<keyword evidence="3" id="KW-1185">Reference proteome</keyword>
<organism evidence="2 3">
    <name type="scientific">Robiginitalea myxolifaciens</name>
    <dbReference type="NCBI Taxonomy" id="400055"/>
    <lineage>
        <taxon>Bacteria</taxon>
        <taxon>Pseudomonadati</taxon>
        <taxon>Bacteroidota</taxon>
        <taxon>Flavobacteriia</taxon>
        <taxon>Flavobacteriales</taxon>
        <taxon>Flavobacteriaceae</taxon>
        <taxon>Robiginitalea</taxon>
    </lineage>
</organism>
<dbReference type="GO" id="GO:0005737">
    <property type="term" value="C:cytoplasm"/>
    <property type="evidence" value="ECO:0007669"/>
    <property type="project" value="TreeGrafter"/>
</dbReference>
<dbReference type="RefSeq" id="WP_092981793.1">
    <property type="nucleotide sequence ID" value="NZ_FOYQ01000001.1"/>
</dbReference>
<evidence type="ECO:0000313" key="2">
    <source>
        <dbReference type="EMBL" id="SFR38617.1"/>
    </source>
</evidence>
<dbReference type="OrthoDB" id="596910at2"/>
<dbReference type="AlphaFoldDB" id="A0A1I6G967"/>
<name>A0A1I6G967_9FLAO</name>
<dbReference type="Proteomes" id="UP000199534">
    <property type="component" value="Unassembled WGS sequence"/>
</dbReference>
<dbReference type="PANTHER" id="PTHR48079:SF6">
    <property type="entry name" value="NAD(P)-BINDING DOMAIN-CONTAINING PROTEIN-RELATED"/>
    <property type="match status" value="1"/>
</dbReference>
<dbReference type="Gene3D" id="3.40.50.720">
    <property type="entry name" value="NAD(P)-binding Rossmann-like Domain"/>
    <property type="match status" value="1"/>
</dbReference>
<proteinExistence type="predicted"/>
<accession>A0A1I6G967</accession>
<evidence type="ECO:0000313" key="3">
    <source>
        <dbReference type="Proteomes" id="UP000199534"/>
    </source>
</evidence>
<reference evidence="2 3" key="1">
    <citation type="submission" date="2016-10" db="EMBL/GenBank/DDBJ databases">
        <authorList>
            <person name="de Groot N.N."/>
        </authorList>
    </citation>
    <scope>NUCLEOTIDE SEQUENCE [LARGE SCALE GENOMIC DNA]</scope>
    <source>
        <strain evidence="2 3">DSM 21019</strain>
    </source>
</reference>
<feature type="domain" description="NAD-dependent epimerase/dehydratase" evidence="1">
    <location>
        <begin position="2"/>
        <end position="226"/>
    </location>
</feature>
<protein>
    <submittedName>
        <fullName evidence="2">Nucleoside-diphosphate-sugar epimerase</fullName>
    </submittedName>
</protein>
<dbReference type="PANTHER" id="PTHR48079">
    <property type="entry name" value="PROTEIN YEEZ"/>
    <property type="match status" value="1"/>
</dbReference>
<dbReference type="Pfam" id="PF01370">
    <property type="entry name" value="Epimerase"/>
    <property type="match status" value="1"/>
</dbReference>
<dbReference type="InterPro" id="IPR001509">
    <property type="entry name" value="Epimerase_deHydtase"/>
</dbReference>
<gene>
    <name evidence="2" type="ORF">SAMN04490243_1415</name>
</gene>
<evidence type="ECO:0000259" key="1">
    <source>
        <dbReference type="Pfam" id="PF01370"/>
    </source>
</evidence>
<dbReference type="STRING" id="400055.SAMN04490243_1415"/>
<dbReference type="InterPro" id="IPR036291">
    <property type="entry name" value="NAD(P)-bd_dom_sf"/>
</dbReference>
<dbReference type="EMBL" id="FOYQ01000001">
    <property type="protein sequence ID" value="SFR38617.1"/>
    <property type="molecule type" value="Genomic_DNA"/>
</dbReference>
<sequence>MILITGSTGILGGHLLVYLLEKSEKLRLTYREGSDRESLKKRVLFENPALEAAWNTLEWVPAALDDIPQLELALEGVETIYHCAGLVSFDPRDRDQLLKVNWEGTQNLVNIALAKGVQTFCYASSVATIGGITETVSEEDAWDPSRTNLYATSKYLGEMEVWRASQEGLNTVIVNPGVILGTGPWNSGSGQLVPAVANGLRYAIPGSSGFVGAWDVARCMLRLVREQQFGQRYILVGNHLSYASLFAKIAAAFQAEGMQEVRAPSKQLKSWHLELLWRLDWLGARISGRKRRLSRDVARSLTRKREYDASRIREVLNFEFEPIDAVIERSVRAYLNASNP</sequence>
<dbReference type="InterPro" id="IPR051783">
    <property type="entry name" value="NAD(P)-dependent_oxidoreduct"/>
</dbReference>
<dbReference type="SUPFAM" id="SSF51735">
    <property type="entry name" value="NAD(P)-binding Rossmann-fold domains"/>
    <property type="match status" value="1"/>
</dbReference>
<dbReference type="GO" id="GO:0004029">
    <property type="term" value="F:aldehyde dehydrogenase (NAD+) activity"/>
    <property type="evidence" value="ECO:0007669"/>
    <property type="project" value="TreeGrafter"/>
</dbReference>